<sequence>MPEASPRLPVDDGERLQLGYLGDLSRPADPVHIQLPCLDHPVQPPVQLLQEPHCR</sequence>
<organism evidence="1 2">
    <name type="scientific">Phytophthora aleatoria</name>
    <dbReference type="NCBI Taxonomy" id="2496075"/>
    <lineage>
        <taxon>Eukaryota</taxon>
        <taxon>Sar</taxon>
        <taxon>Stramenopiles</taxon>
        <taxon>Oomycota</taxon>
        <taxon>Peronosporomycetes</taxon>
        <taxon>Peronosporales</taxon>
        <taxon>Peronosporaceae</taxon>
        <taxon>Phytophthora</taxon>
    </lineage>
</organism>
<protein>
    <submittedName>
        <fullName evidence="1">Uncharacterized protein</fullName>
    </submittedName>
</protein>
<dbReference type="EMBL" id="JAENGY010000186">
    <property type="protein sequence ID" value="KAG6970283.1"/>
    <property type="molecule type" value="Genomic_DNA"/>
</dbReference>
<gene>
    <name evidence="1" type="ORF">JG688_00004923</name>
</gene>
<evidence type="ECO:0000313" key="1">
    <source>
        <dbReference type="EMBL" id="KAG6970283.1"/>
    </source>
</evidence>
<name>A0A8J5M6X8_9STRA</name>
<comment type="caution">
    <text evidence="1">The sequence shown here is derived from an EMBL/GenBank/DDBJ whole genome shotgun (WGS) entry which is preliminary data.</text>
</comment>
<evidence type="ECO:0000313" key="2">
    <source>
        <dbReference type="Proteomes" id="UP000709295"/>
    </source>
</evidence>
<accession>A0A8J5M6X8</accession>
<dbReference type="Proteomes" id="UP000709295">
    <property type="component" value="Unassembled WGS sequence"/>
</dbReference>
<keyword evidence="2" id="KW-1185">Reference proteome</keyword>
<proteinExistence type="predicted"/>
<dbReference type="AlphaFoldDB" id="A0A8J5M6X8"/>
<reference evidence="1" key="1">
    <citation type="submission" date="2021-01" db="EMBL/GenBank/DDBJ databases">
        <title>Phytophthora aleatoria, a newly-described species from Pinus radiata is distinct from Phytophthora cactorum isolates based on comparative genomics.</title>
        <authorList>
            <person name="Mcdougal R."/>
            <person name="Panda P."/>
            <person name="Williams N."/>
            <person name="Studholme D.J."/>
        </authorList>
    </citation>
    <scope>NUCLEOTIDE SEQUENCE</scope>
    <source>
        <strain evidence="1">NZFS 4037</strain>
    </source>
</reference>